<evidence type="ECO:0000313" key="5">
    <source>
        <dbReference type="EMBL" id="MQN79489.1"/>
    </source>
</evidence>
<feature type="transmembrane region" description="Helical" evidence="3">
    <location>
        <begin position="745"/>
        <end position="765"/>
    </location>
</feature>
<proteinExistence type="predicted"/>
<evidence type="ECO:0000256" key="4">
    <source>
        <dbReference type="SAM" id="SignalP"/>
    </source>
</evidence>
<dbReference type="Pfam" id="PF13584">
    <property type="entry name" value="BatD"/>
    <property type="match status" value="3"/>
</dbReference>
<evidence type="ECO:0000313" key="6">
    <source>
        <dbReference type="Proteomes" id="UP000480425"/>
    </source>
</evidence>
<feature type="transmembrane region" description="Helical" evidence="3">
    <location>
        <begin position="461"/>
        <end position="481"/>
    </location>
</feature>
<keyword evidence="3" id="KW-1133">Transmembrane helix</keyword>
<dbReference type="OrthoDB" id="2079210at2"/>
<dbReference type="Proteomes" id="UP000480425">
    <property type="component" value="Unassembled WGS sequence"/>
</dbReference>
<feature type="transmembrane region" description="Helical" evidence="3">
    <location>
        <begin position="774"/>
        <end position="794"/>
    </location>
</feature>
<accession>A0A6G1TX45</accession>
<keyword evidence="1" id="KW-0802">TPR repeat</keyword>
<dbReference type="RefSeq" id="WP_153121815.1">
    <property type="nucleotide sequence ID" value="NZ_VZCB01000005.1"/>
</dbReference>
<feature type="region of interest" description="Disordered" evidence="2">
    <location>
        <begin position="130"/>
        <end position="156"/>
    </location>
</feature>
<gene>
    <name evidence="5" type="ORF">F7D73_00625</name>
</gene>
<feature type="chain" id="PRO_5026010178" evidence="4">
    <location>
        <begin position="24"/>
        <end position="866"/>
    </location>
</feature>
<dbReference type="InterPro" id="IPR025738">
    <property type="entry name" value="BatD"/>
</dbReference>
<feature type="compositionally biased region" description="Polar residues" evidence="2">
    <location>
        <begin position="130"/>
        <end position="139"/>
    </location>
</feature>
<dbReference type="PANTHER" id="PTHR40940:SF2">
    <property type="entry name" value="BATD"/>
    <property type="match status" value="1"/>
</dbReference>
<dbReference type="InterPro" id="IPR019734">
    <property type="entry name" value="TPR_rpt"/>
</dbReference>
<keyword evidence="4" id="KW-0732">Signal</keyword>
<sequence length="866" mass="97506">MKHIGRFTIILMILMSVSINAVAQHLKVSAPSHVAAGENFRVAYTINARDVEEFRMGNVPNGLEVIAGPYTSQQSSYQMINGHTSSSSSVTITYTLYAAKNGVFTIGSSQVLVGGKKLASRAVKINVTGQAAHNPNGSTKMHGRNDNDEPHMRQAGSSISGSDLFIKVSANKKHVTEQEPILLTYKVYTLVELTQLEGKMPDLKGFHTQEVPLPQQKQFHTEMVNGRPYKCVTWSQYVMYPQMTGKLEIPSINFKGIVVQQNRNVDPMEAFFNGGSGYVEVHKDIKAPGITISVDPLPQRPADFSGGVGKFNISATIDKKEVKAGEPINIRVVVGGIGNLKLLKQPIIEFPKDFDQYDAKITDKTRLTSNGLEGNMIYDFLAVPRNQGQYTIPAIEFTYYDTSSSRYKTIKTQPFTIKVDKGDGSSSSNEGADFNKDKDIHTLKLGKDCHQNINDLFYGSASYWICLLIPLLAFIALIIIFHRRAMENADIVKMRSNKAKKMATKRLKKAHLLMVKHKQGEFYDEVLRALWGYISYKLNIPVEKLNRENIREKMISHNVDEDTIKKFTTAIDECEFERYAPGDSVGNMNHTFNAAITGIMEIENAINMARKKRKTNRNGYSLIMLLAMMLGFTLEAGAITKQNADTEYQKGNYQQAIRDYEEILKTRASAAIYYNLGNAYFRTDNITKAVLNYERAHLYAPGDEDINFNLQFARSKTIDKITPASEMFFVTWYRMLVNYTSVDNWAKIGIFSIIMALILVLVYLFGPQLFMRKIGFFGGLFFLISFLISNLFAYQQKQVQINRTGAIIMEPSVNIKKTPAKQSADLFVLHEGTRVDITDKTINGWRGIRVADGREGWIETKHIEEI</sequence>
<protein>
    <submittedName>
        <fullName evidence="5">SH3 domain-containing protein</fullName>
    </submittedName>
</protein>
<dbReference type="PROSITE" id="PS50005">
    <property type="entry name" value="TPR"/>
    <property type="match status" value="1"/>
</dbReference>
<keyword evidence="3" id="KW-0812">Transmembrane</keyword>
<evidence type="ECO:0000256" key="3">
    <source>
        <dbReference type="SAM" id="Phobius"/>
    </source>
</evidence>
<keyword evidence="3" id="KW-0472">Membrane</keyword>
<dbReference type="SUPFAM" id="SSF48452">
    <property type="entry name" value="TPR-like"/>
    <property type="match status" value="1"/>
</dbReference>
<dbReference type="Gene3D" id="2.30.30.40">
    <property type="entry name" value="SH3 Domains"/>
    <property type="match status" value="1"/>
</dbReference>
<dbReference type="InterPro" id="IPR011990">
    <property type="entry name" value="TPR-like_helical_dom_sf"/>
</dbReference>
<dbReference type="Gene3D" id="1.25.40.10">
    <property type="entry name" value="Tetratricopeptide repeat domain"/>
    <property type="match status" value="1"/>
</dbReference>
<evidence type="ECO:0000256" key="1">
    <source>
        <dbReference type="PROSITE-ProRule" id="PRU00339"/>
    </source>
</evidence>
<dbReference type="SMART" id="SM00028">
    <property type="entry name" value="TPR"/>
    <property type="match status" value="1"/>
</dbReference>
<dbReference type="PANTHER" id="PTHR40940">
    <property type="entry name" value="PROTEIN BATD-RELATED"/>
    <property type="match status" value="1"/>
</dbReference>
<comment type="caution">
    <text evidence="5">The sequence shown here is derived from an EMBL/GenBank/DDBJ whole genome shotgun (WGS) entry which is preliminary data.</text>
</comment>
<feature type="signal peptide" evidence="4">
    <location>
        <begin position="1"/>
        <end position="23"/>
    </location>
</feature>
<organism evidence="5 6">
    <name type="scientific">Segatella copri</name>
    <dbReference type="NCBI Taxonomy" id="165179"/>
    <lineage>
        <taxon>Bacteria</taxon>
        <taxon>Pseudomonadati</taxon>
        <taxon>Bacteroidota</taxon>
        <taxon>Bacteroidia</taxon>
        <taxon>Bacteroidales</taxon>
        <taxon>Prevotellaceae</taxon>
        <taxon>Segatella</taxon>
    </lineage>
</organism>
<dbReference type="AlphaFoldDB" id="A0A6G1TX45"/>
<feature type="repeat" description="TPR" evidence="1">
    <location>
        <begin position="670"/>
        <end position="703"/>
    </location>
</feature>
<feature type="transmembrane region" description="Helical" evidence="3">
    <location>
        <begin position="620"/>
        <end position="639"/>
    </location>
</feature>
<evidence type="ECO:0000256" key="2">
    <source>
        <dbReference type="SAM" id="MobiDB-lite"/>
    </source>
</evidence>
<name>A0A6G1TX45_9BACT</name>
<dbReference type="EMBL" id="VZCB01000005">
    <property type="protein sequence ID" value="MQN79489.1"/>
    <property type="molecule type" value="Genomic_DNA"/>
</dbReference>
<reference evidence="5 6" key="1">
    <citation type="submission" date="2019-09" db="EMBL/GenBank/DDBJ databases">
        <title>Distinct polysaccharide growth profiles of human intestinal Prevotella copri isolates.</title>
        <authorList>
            <person name="Fehlner-Peach H."/>
            <person name="Magnabosco C."/>
            <person name="Raghavan V."/>
            <person name="Scher J.U."/>
            <person name="Tett A."/>
            <person name="Cox L.M."/>
            <person name="Gottsegen C."/>
            <person name="Watters A."/>
            <person name="Wiltshire- Gordon J.D."/>
            <person name="Segata N."/>
            <person name="Bonneau R."/>
            <person name="Littman D.R."/>
        </authorList>
    </citation>
    <scope>NUCLEOTIDE SEQUENCE [LARGE SCALE GENOMIC DNA]</scope>
    <source>
        <strain evidence="6">iA622</strain>
    </source>
</reference>
<feature type="compositionally biased region" description="Basic and acidic residues" evidence="2">
    <location>
        <begin position="143"/>
        <end position="152"/>
    </location>
</feature>